<comment type="caution">
    <text evidence="9">The sequence shown here is derived from an EMBL/GenBank/DDBJ whole genome shotgun (WGS) entry which is preliminary data.</text>
</comment>
<dbReference type="PANTHER" id="PTHR33908">
    <property type="entry name" value="MANNOSYLTRANSFERASE YKCB-RELATED"/>
    <property type="match status" value="1"/>
</dbReference>
<dbReference type="PANTHER" id="PTHR33908:SF11">
    <property type="entry name" value="MEMBRANE PROTEIN"/>
    <property type="match status" value="1"/>
</dbReference>
<gene>
    <name evidence="9" type="ORF">JCM15548_12788</name>
</gene>
<sequence length="443" mass="51859">MEHPRMAVFLKFFQKDIFWILLLAFTFRNIYQQLYGGVFYNADTVSYTYAANNIFKGIIDELRTPGYPIFIRIVQILGDGNFLSHIITAQHVFSFLSIVPFYFICKSWIKSRVLVFFVSIIFALHPILLNYNNAIFPESILISSIVVLLYFISTLLKAFSWRKLVLVQLVLLWLIMLKPGMVVLCVLINTTLFFQLYKNRGSHLLPGFMGIIMIVFALLGGYCWLNSKQNEVLALSTVTHDNNFMNVILSSAYKEFPDQRLVSIIDTTIQTGKYYTVYYLNNDFEKNKNRFESFPDYYPYTENMRSIQRIPGNSYGYDRENIDPLVKQAMKTRSYSSYLIWKFEAFAQRNFFGVRGVIIYLILMLDFLLITFFLFAKRKWKWFNIFLLISAAGLIVTSILAGIDDDTWERVLLPVIPFLLILIGIFLDNLYYLVKEKQKMTNE</sequence>
<evidence type="ECO:0000313" key="9">
    <source>
        <dbReference type="EMBL" id="GAO30511.1"/>
    </source>
</evidence>
<dbReference type="InterPro" id="IPR050297">
    <property type="entry name" value="LipidA_mod_glycosyltrf_83"/>
</dbReference>
<comment type="subcellular location">
    <subcellularLocation>
        <location evidence="1">Cell membrane</location>
        <topology evidence="1">Multi-pass membrane protein</topology>
    </subcellularLocation>
</comment>
<reference evidence="9 10" key="1">
    <citation type="journal article" date="2015" name="Microbes Environ.">
        <title>Distribution and evolution of nitrogen fixation genes in the phylum bacteroidetes.</title>
        <authorList>
            <person name="Inoue J."/>
            <person name="Oshima K."/>
            <person name="Suda W."/>
            <person name="Sakamoto M."/>
            <person name="Iino T."/>
            <person name="Noda S."/>
            <person name="Hongoh Y."/>
            <person name="Hattori M."/>
            <person name="Ohkuma M."/>
        </authorList>
    </citation>
    <scope>NUCLEOTIDE SEQUENCE [LARGE SCALE GENOMIC DNA]</scope>
    <source>
        <strain evidence="9">JCM 15548</strain>
    </source>
</reference>
<dbReference type="Proteomes" id="UP000032900">
    <property type="component" value="Unassembled WGS sequence"/>
</dbReference>
<feature type="transmembrane region" description="Helical" evidence="8">
    <location>
        <begin position="111"/>
        <end position="128"/>
    </location>
</feature>
<dbReference type="STRING" id="1236989.JCM15548_12788"/>
<evidence type="ECO:0000256" key="3">
    <source>
        <dbReference type="ARBA" id="ARBA00022676"/>
    </source>
</evidence>
<evidence type="ECO:0000256" key="2">
    <source>
        <dbReference type="ARBA" id="ARBA00022475"/>
    </source>
</evidence>
<evidence type="ECO:0000256" key="1">
    <source>
        <dbReference type="ARBA" id="ARBA00004651"/>
    </source>
</evidence>
<evidence type="ECO:0000256" key="8">
    <source>
        <dbReference type="SAM" id="Phobius"/>
    </source>
</evidence>
<evidence type="ECO:0000256" key="4">
    <source>
        <dbReference type="ARBA" id="ARBA00022679"/>
    </source>
</evidence>
<feature type="transmembrane region" description="Helical" evidence="8">
    <location>
        <begin position="335"/>
        <end position="351"/>
    </location>
</feature>
<keyword evidence="7 8" id="KW-0472">Membrane</keyword>
<evidence type="ECO:0000313" key="10">
    <source>
        <dbReference type="Proteomes" id="UP000032900"/>
    </source>
</evidence>
<feature type="transmembrane region" description="Helical" evidence="8">
    <location>
        <begin position="357"/>
        <end position="375"/>
    </location>
</feature>
<dbReference type="OrthoDB" id="1100980at2"/>
<feature type="transmembrane region" description="Helical" evidence="8">
    <location>
        <begin position="203"/>
        <end position="225"/>
    </location>
</feature>
<accession>A0A0E9LZG2</accession>
<feature type="transmembrane region" description="Helical" evidence="8">
    <location>
        <begin position="382"/>
        <end position="403"/>
    </location>
</feature>
<organism evidence="9 10">
    <name type="scientific">Geofilum rubicundum JCM 15548</name>
    <dbReference type="NCBI Taxonomy" id="1236989"/>
    <lineage>
        <taxon>Bacteria</taxon>
        <taxon>Pseudomonadati</taxon>
        <taxon>Bacteroidota</taxon>
        <taxon>Bacteroidia</taxon>
        <taxon>Marinilabiliales</taxon>
        <taxon>Marinilabiliaceae</taxon>
        <taxon>Geofilum</taxon>
    </lineage>
</organism>
<evidence type="ECO:0000256" key="5">
    <source>
        <dbReference type="ARBA" id="ARBA00022692"/>
    </source>
</evidence>
<keyword evidence="10" id="KW-1185">Reference proteome</keyword>
<dbReference type="GO" id="GO:0016763">
    <property type="term" value="F:pentosyltransferase activity"/>
    <property type="evidence" value="ECO:0007669"/>
    <property type="project" value="TreeGrafter"/>
</dbReference>
<feature type="transmembrane region" description="Helical" evidence="8">
    <location>
        <begin position="12"/>
        <end position="31"/>
    </location>
</feature>
<keyword evidence="2" id="KW-1003">Cell membrane</keyword>
<dbReference type="AlphaFoldDB" id="A0A0E9LZG2"/>
<evidence type="ECO:0008006" key="11">
    <source>
        <dbReference type="Google" id="ProtNLM"/>
    </source>
</evidence>
<dbReference type="EMBL" id="BAZW01000024">
    <property type="protein sequence ID" value="GAO30511.1"/>
    <property type="molecule type" value="Genomic_DNA"/>
</dbReference>
<evidence type="ECO:0000256" key="6">
    <source>
        <dbReference type="ARBA" id="ARBA00022989"/>
    </source>
</evidence>
<keyword evidence="5 8" id="KW-0812">Transmembrane</keyword>
<evidence type="ECO:0000256" key="7">
    <source>
        <dbReference type="ARBA" id="ARBA00023136"/>
    </source>
</evidence>
<feature type="transmembrane region" description="Helical" evidence="8">
    <location>
        <begin position="415"/>
        <end position="434"/>
    </location>
</feature>
<keyword evidence="6 8" id="KW-1133">Transmembrane helix</keyword>
<dbReference type="RefSeq" id="WP_157482702.1">
    <property type="nucleotide sequence ID" value="NZ_BAZW01000024.1"/>
</dbReference>
<dbReference type="GO" id="GO:0009103">
    <property type="term" value="P:lipopolysaccharide biosynthetic process"/>
    <property type="evidence" value="ECO:0007669"/>
    <property type="project" value="UniProtKB-ARBA"/>
</dbReference>
<keyword evidence="4" id="KW-0808">Transferase</keyword>
<keyword evidence="3" id="KW-0328">Glycosyltransferase</keyword>
<feature type="transmembrane region" description="Helical" evidence="8">
    <location>
        <begin position="82"/>
        <end position="104"/>
    </location>
</feature>
<dbReference type="GO" id="GO:0005886">
    <property type="term" value="C:plasma membrane"/>
    <property type="evidence" value="ECO:0007669"/>
    <property type="project" value="UniProtKB-SubCell"/>
</dbReference>
<feature type="transmembrane region" description="Helical" evidence="8">
    <location>
        <begin position="164"/>
        <end position="197"/>
    </location>
</feature>
<proteinExistence type="predicted"/>
<name>A0A0E9LZG2_9BACT</name>
<protein>
    <recommendedName>
        <fullName evidence="11">Glycosyltransferase RgtA/B/C/D-like domain-containing protein</fullName>
    </recommendedName>
</protein>
<feature type="transmembrane region" description="Helical" evidence="8">
    <location>
        <begin position="134"/>
        <end position="152"/>
    </location>
</feature>